<sequence length="341" mass="38021">MSFIAHAVVIAATAIVTWNLIHSAPVQGALQVYTQARLIRDEFSYMSGHFADQLCHLPLLDLLCAPAESSFHQNDVQNDVNSNFGTDATFLTHQPGLTFLANYGAMAQQLLAKAVLETSAGVAMGPRWVESLEEGEEMSWIIAHSLESFAQDIPGELNIIAQEYASLRLSCSAECPNIKETMKSLEEAVSRILVGSSQEVLLQLDELRSRVKLLTHRIDAEYLNLEKGLEHKGARLIVFGESESVRHIRRSMEDLQGVRFYLVRASEILSQIRHAVFGLQTKLSKLMQKAGRSVDGDLVFLLRVARDQQENIDGLITNIMVQEFYALWKDGHSMDNARLIG</sequence>
<evidence type="ECO:0000313" key="2">
    <source>
        <dbReference type="EMBL" id="KIY60681.1"/>
    </source>
</evidence>
<reference evidence="2 3" key="1">
    <citation type="journal article" date="2015" name="Fungal Genet. Biol.">
        <title>Evolution of novel wood decay mechanisms in Agaricales revealed by the genome sequences of Fistulina hepatica and Cylindrobasidium torrendii.</title>
        <authorList>
            <person name="Floudas D."/>
            <person name="Held B.W."/>
            <person name="Riley R."/>
            <person name="Nagy L.G."/>
            <person name="Koehler G."/>
            <person name="Ransdell A.S."/>
            <person name="Younus H."/>
            <person name="Chow J."/>
            <person name="Chiniquy J."/>
            <person name="Lipzen A."/>
            <person name="Tritt A."/>
            <person name="Sun H."/>
            <person name="Haridas S."/>
            <person name="LaButti K."/>
            <person name="Ohm R.A."/>
            <person name="Kues U."/>
            <person name="Blanchette R.A."/>
            <person name="Grigoriev I.V."/>
            <person name="Minto R.E."/>
            <person name="Hibbett D.S."/>
        </authorList>
    </citation>
    <scope>NUCLEOTIDE SEQUENCE [LARGE SCALE GENOMIC DNA]</scope>
    <source>
        <strain evidence="2 3">FP15055 ss-10</strain>
    </source>
</reference>
<name>A0A0D7ATR8_9AGAR</name>
<organism evidence="2 3">
    <name type="scientific">Cylindrobasidium torrendii FP15055 ss-10</name>
    <dbReference type="NCBI Taxonomy" id="1314674"/>
    <lineage>
        <taxon>Eukaryota</taxon>
        <taxon>Fungi</taxon>
        <taxon>Dikarya</taxon>
        <taxon>Basidiomycota</taxon>
        <taxon>Agaricomycotina</taxon>
        <taxon>Agaricomycetes</taxon>
        <taxon>Agaricomycetidae</taxon>
        <taxon>Agaricales</taxon>
        <taxon>Marasmiineae</taxon>
        <taxon>Physalacriaceae</taxon>
        <taxon>Cylindrobasidium</taxon>
    </lineage>
</organism>
<protein>
    <submittedName>
        <fullName evidence="2">Uncharacterized protein</fullName>
    </submittedName>
</protein>
<feature type="signal peptide" evidence="1">
    <location>
        <begin position="1"/>
        <end position="23"/>
    </location>
</feature>
<dbReference type="AlphaFoldDB" id="A0A0D7ATR8"/>
<keyword evidence="3" id="KW-1185">Reference proteome</keyword>
<gene>
    <name evidence="2" type="ORF">CYLTODRAFT_460539</name>
</gene>
<feature type="chain" id="PRO_5002316672" evidence="1">
    <location>
        <begin position="24"/>
        <end position="341"/>
    </location>
</feature>
<keyword evidence="1" id="KW-0732">Signal</keyword>
<proteinExistence type="predicted"/>
<accession>A0A0D7ATR8</accession>
<evidence type="ECO:0000313" key="3">
    <source>
        <dbReference type="Proteomes" id="UP000054007"/>
    </source>
</evidence>
<dbReference type="EMBL" id="KN881368">
    <property type="protein sequence ID" value="KIY60681.1"/>
    <property type="molecule type" value="Genomic_DNA"/>
</dbReference>
<evidence type="ECO:0000256" key="1">
    <source>
        <dbReference type="SAM" id="SignalP"/>
    </source>
</evidence>
<dbReference type="Proteomes" id="UP000054007">
    <property type="component" value="Unassembled WGS sequence"/>
</dbReference>